<organism evidence="2 3">
    <name type="scientific">Batillaria attramentaria</name>
    <dbReference type="NCBI Taxonomy" id="370345"/>
    <lineage>
        <taxon>Eukaryota</taxon>
        <taxon>Metazoa</taxon>
        <taxon>Spiralia</taxon>
        <taxon>Lophotrochozoa</taxon>
        <taxon>Mollusca</taxon>
        <taxon>Gastropoda</taxon>
        <taxon>Caenogastropoda</taxon>
        <taxon>Sorbeoconcha</taxon>
        <taxon>Cerithioidea</taxon>
        <taxon>Batillariidae</taxon>
        <taxon>Batillaria</taxon>
    </lineage>
</organism>
<feature type="region of interest" description="Disordered" evidence="1">
    <location>
        <begin position="46"/>
        <end position="72"/>
    </location>
</feature>
<evidence type="ECO:0000256" key="1">
    <source>
        <dbReference type="SAM" id="MobiDB-lite"/>
    </source>
</evidence>
<keyword evidence="3" id="KW-1185">Reference proteome</keyword>
<gene>
    <name evidence="2" type="ORF">BaRGS_00010478</name>
</gene>
<dbReference type="Proteomes" id="UP001519460">
    <property type="component" value="Unassembled WGS sequence"/>
</dbReference>
<dbReference type="AlphaFoldDB" id="A0ABD0LFM3"/>
<name>A0ABD0LFM3_9CAEN</name>
<accession>A0ABD0LFM3</accession>
<comment type="caution">
    <text evidence="2">The sequence shown here is derived from an EMBL/GenBank/DDBJ whole genome shotgun (WGS) entry which is preliminary data.</text>
</comment>
<proteinExistence type="predicted"/>
<feature type="compositionally biased region" description="Basic and acidic residues" evidence="1">
    <location>
        <begin position="50"/>
        <end position="72"/>
    </location>
</feature>
<evidence type="ECO:0000313" key="3">
    <source>
        <dbReference type="Proteomes" id="UP001519460"/>
    </source>
</evidence>
<reference evidence="2 3" key="1">
    <citation type="journal article" date="2023" name="Sci. Data">
        <title>Genome assembly of the Korean intertidal mud-creeper Batillaria attramentaria.</title>
        <authorList>
            <person name="Patra A.K."/>
            <person name="Ho P.T."/>
            <person name="Jun S."/>
            <person name="Lee S.J."/>
            <person name="Kim Y."/>
            <person name="Won Y.J."/>
        </authorList>
    </citation>
    <scope>NUCLEOTIDE SEQUENCE [LARGE SCALE GENOMIC DNA]</scope>
    <source>
        <strain evidence="2">Wonlab-2016</strain>
    </source>
</reference>
<sequence>MFLGQEMVQNCDCEYFKSERNADKLRSDPVSRTPCSARAARCPLHVLPDQGRRPGHGADNRVEERRLSARRGEMRQEIGNKFPCFSQRAWLCPVQS</sequence>
<evidence type="ECO:0000313" key="2">
    <source>
        <dbReference type="EMBL" id="KAK7498218.1"/>
    </source>
</evidence>
<protein>
    <submittedName>
        <fullName evidence="2">Uncharacterized protein</fullName>
    </submittedName>
</protein>
<dbReference type="EMBL" id="JACVVK020000052">
    <property type="protein sequence ID" value="KAK7498218.1"/>
    <property type="molecule type" value="Genomic_DNA"/>
</dbReference>